<feature type="chain" id="PRO_5024294845" evidence="5">
    <location>
        <begin position="19"/>
        <end position="209"/>
    </location>
</feature>
<dbReference type="GO" id="GO:0042597">
    <property type="term" value="C:periplasmic space"/>
    <property type="evidence" value="ECO:0007669"/>
    <property type="project" value="InterPro"/>
</dbReference>
<dbReference type="SUPFAM" id="SSF81296">
    <property type="entry name" value="E set domains"/>
    <property type="match status" value="1"/>
</dbReference>
<keyword evidence="4" id="KW-0472">Membrane</keyword>
<feature type="region of interest" description="Disordered" evidence="3">
    <location>
        <begin position="120"/>
        <end position="171"/>
    </location>
</feature>
<evidence type="ECO:0000256" key="2">
    <source>
        <dbReference type="ARBA" id="ARBA00023008"/>
    </source>
</evidence>
<keyword evidence="4" id="KW-1133">Transmembrane helix</keyword>
<evidence type="ECO:0000256" key="4">
    <source>
        <dbReference type="SAM" id="Phobius"/>
    </source>
</evidence>
<dbReference type="EMBL" id="VOIR01000016">
    <property type="protein sequence ID" value="KAA6431270.1"/>
    <property type="molecule type" value="Genomic_DNA"/>
</dbReference>
<evidence type="ECO:0000259" key="6">
    <source>
        <dbReference type="Pfam" id="PF04234"/>
    </source>
</evidence>
<reference evidence="7 8" key="1">
    <citation type="submission" date="2019-08" db="EMBL/GenBank/DDBJ databases">
        <title>Agrococcus lahaulensis sp. nov., isolated from a cold desert of the Indian Himalayas.</title>
        <authorList>
            <person name="Qu J.H."/>
        </authorList>
    </citation>
    <scope>NUCLEOTIDE SEQUENCE [LARGE SCALE GENOMIC DNA]</scope>
    <source>
        <strain evidence="7 8">NS18</strain>
    </source>
</reference>
<feature type="domain" description="CopC" evidence="6">
    <location>
        <begin position="17"/>
        <end position="113"/>
    </location>
</feature>
<proteinExistence type="predicted"/>
<dbReference type="Proteomes" id="UP000323221">
    <property type="component" value="Unassembled WGS sequence"/>
</dbReference>
<dbReference type="AlphaFoldDB" id="A0A5M8Q8X3"/>
<dbReference type="RefSeq" id="WP_146357511.1">
    <property type="nucleotide sequence ID" value="NZ_VOIR01000016.1"/>
</dbReference>
<feature type="compositionally biased region" description="Low complexity" evidence="3">
    <location>
        <begin position="138"/>
        <end position="168"/>
    </location>
</feature>
<keyword evidence="1 5" id="KW-0732">Signal</keyword>
<dbReference type="GO" id="GO:0005507">
    <property type="term" value="F:copper ion binding"/>
    <property type="evidence" value="ECO:0007669"/>
    <property type="project" value="InterPro"/>
</dbReference>
<evidence type="ECO:0000256" key="5">
    <source>
        <dbReference type="SAM" id="SignalP"/>
    </source>
</evidence>
<dbReference type="InterPro" id="IPR014756">
    <property type="entry name" value="Ig_E-set"/>
</dbReference>
<name>A0A5M8Q8X3_9MICO</name>
<protein>
    <submittedName>
        <fullName evidence="7">Copper resistance protein CopC</fullName>
    </submittedName>
</protein>
<organism evidence="7 8">
    <name type="scientific">Agrococcus sediminis</name>
    <dbReference type="NCBI Taxonomy" id="2599924"/>
    <lineage>
        <taxon>Bacteria</taxon>
        <taxon>Bacillati</taxon>
        <taxon>Actinomycetota</taxon>
        <taxon>Actinomycetes</taxon>
        <taxon>Micrococcales</taxon>
        <taxon>Microbacteriaceae</taxon>
        <taxon>Agrococcus</taxon>
    </lineage>
</organism>
<evidence type="ECO:0000256" key="1">
    <source>
        <dbReference type="ARBA" id="ARBA00022729"/>
    </source>
</evidence>
<keyword evidence="4" id="KW-0812">Transmembrane</keyword>
<sequence>MHAAIAALAAVLLLPAHASVIDSTPADGDTLTAQPGTFSVVMNEEILALEGADGGNAMQLTDAEGRFYGDGCLAVDGDTLSLDAELGEAGDYTLTYQIVSADGHPVDGTVAFAFEPEAGAEGAPGAETAPVCGEAAEETPAATEPAEPEATSDAPAATASADQGTGAEEPAEAEGQFPFVAIGILAVLGVLAVIAYTINRGSRTRRDRA</sequence>
<evidence type="ECO:0000313" key="7">
    <source>
        <dbReference type="EMBL" id="KAA6431270.1"/>
    </source>
</evidence>
<feature type="signal peptide" evidence="5">
    <location>
        <begin position="1"/>
        <end position="18"/>
    </location>
</feature>
<gene>
    <name evidence="7" type="ORF">FQ330_10905</name>
</gene>
<evidence type="ECO:0000313" key="8">
    <source>
        <dbReference type="Proteomes" id="UP000323221"/>
    </source>
</evidence>
<keyword evidence="2" id="KW-0186">Copper</keyword>
<feature type="transmembrane region" description="Helical" evidence="4">
    <location>
        <begin position="177"/>
        <end position="198"/>
    </location>
</feature>
<evidence type="ECO:0000256" key="3">
    <source>
        <dbReference type="SAM" id="MobiDB-lite"/>
    </source>
</evidence>
<dbReference type="OrthoDB" id="5242236at2"/>
<comment type="caution">
    <text evidence="7">The sequence shown here is derived from an EMBL/GenBank/DDBJ whole genome shotgun (WGS) entry which is preliminary data.</text>
</comment>
<dbReference type="InterPro" id="IPR007348">
    <property type="entry name" value="CopC_dom"/>
</dbReference>
<feature type="compositionally biased region" description="Low complexity" evidence="3">
    <location>
        <begin position="120"/>
        <end position="130"/>
    </location>
</feature>
<dbReference type="InterPro" id="IPR014755">
    <property type="entry name" value="Cu-Rt/internalin_Ig-like"/>
</dbReference>
<dbReference type="Gene3D" id="2.60.40.1220">
    <property type="match status" value="1"/>
</dbReference>
<dbReference type="GO" id="GO:0046688">
    <property type="term" value="P:response to copper ion"/>
    <property type="evidence" value="ECO:0007669"/>
    <property type="project" value="InterPro"/>
</dbReference>
<keyword evidence="8" id="KW-1185">Reference proteome</keyword>
<dbReference type="Pfam" id="PF04234">
    <property type="entry name" value="CopC"/>
    <property type="match status" value="1"/>
</dbReference>
<accession>A0A5M8Q8X3</accession>